<name>A0ABP4SKA7_9ACTN</name>
<dbReference type="Proteomes" id="UP001500280">
    <property type="component" value="Unassembled WGS sequence"/>
</dbReference>
<comment type="caution">
    <text evidence="2">The sequence shown here is derived from an EMBL/GenBank/DDBJ whole genome shotgun (WGS) entry which is preliminary data.</text>
</comment>
<reference evidence="3" key="1">
    <citation type="journal article" date="2019" name="Int. J. Syst. Evol. Microbiol.">
        <title>The Global Catalogue of Microorganisms (GCM) 10K type strain sequencing project: providing services to taxonomists for standard genome sequencing and annotation.</title>
        <authorList>
            <consortium name="The Broad Institute Genomics Platform"/>
            <consortium name="The Broad Institute Genome Sequencing Center for Infectious Disease"/>
            <person name="Wu L."/>
            <person name="Ma J."/>
        </authorList>
    </citation>
    <scope>NUCLEOTIDE SEQUENCE [LARGE SCALE GENOMIC DNA]</scope>
    <source>
        <strain evidence="3">JCM 14307</strain>
    </source>
</reference>
<gene>
    <name evidence="2" type="ORF">GCM10009745_16560</name>
</gene>
<protein>
    <submittedName>
        <fullName evidence="2">Uncharacterized protein</fullName>
    </submittedName>
</protein>
<organism evidence="2 3">
    <name type="scientific">Kribbella yunnanensis</name>
    <dbReference type="NCBI Taxonomy" id="190194"/>
    <lineage>
        <taxon>Bacteria</taxon>
        <taxon>Bacillati</taxon>
        <taxon>Actinomycetota</taxon>
        <taxon>Actinomycetes</taxon>
        <taxon>Propionibacteriales</taxon>
        <taxon>Kribbellaceae</taxon>
        <taxon>Kribbella</taxon>
    </lineage>
</organism>
<proteinExistence type="predicted"/>
<accession>A0ABP4SKA7</accession>
<feature type="compositionally biased region" description="Acidic residues" evidence="1">
    <location>
        <begin position="85"/>
        <end position="95"/>
    </location>
</feature>
<evidence type="ECO:0000256" key="1">
    <source>
        <dbReference type="SAM" id="MobiDB-lite"/>
    </source>
</evidence>
<dbReference type="EMBL" id="BAAANF010000004">
    <property type="protein sequence ID" value="GAA1674218.1"/>
    <property type="molecule type" value="Genomic_DNA"/>
</dbReference>
<keyword evidence="3" id="KW-1185">Reference proteome</keyword>
<feature type="region of interest" description="Disordered" evidence="1">
    <location>
        <begin position="20"/>
        <end position="47"/>
    </location>
</feature>
<sequence>MASALLDAAIEHARASGAKALDAFPKTNLAPHTLSNPRAEENDSWMGRRASYEARGFVSIRSPGARAVMRLHLAGDEQQYGEGGFDQEEDAGPAE</sequence>
<evidence type="ECO:0000313" key="3">
    <source>
        <dbReference type="Proteomes" id="UP001500280"/>
    </source>
</evidence>
<evidence type="ECO:0000313" key="2">
    <source>
        <dbReference type="EMBL" id="GAA1674218.1"/>
    </source>
</evidence>
<feature type="region of interest" description="Disordered" evidence="1">
    <location>
        <begin position="76"/>
        <end position="95"/>
    </location>
</feature>